<sequence>MDMVKDRDIPGAEQVERGRMSAAELSWALRSVNRAASQLEHALAAKVGLRTLDFEAMGHIMDLEGTQLGPAELGHRLGISTGSATELADRLESAGHILRARDATDRRRVNLVPQASAVGRILGELAPLFTALDSLALEFSPEEQAAISRYLRAAADELQTHSETLTSASSDE</sequence>
<accession>A0A2S3ZPT2</accession>
<dbReference type="InterPro" id="IPR036390">
    <property type="entry name" value="WH_DNA-bd_sf"/>
</dbReference>
<dbReference type="PROSITE" id="PS50995">
    <property type="entry name" value="HTH_MARR_2"/>
    <property type="match status" value="1"/>
</dbReference>
<dbReference type="InterPro" id="IPR036388">
    <property type="entry name" value="WH-like_DNA-bd_sf"/>
</dbReference>
<dbReference type="InterPro" id="IPR039422">
    <property type="entry name" value="MarR/SlyA-like"/>
</dbReference>
<dbReference type="PANTHER" id="PTHR33164:SF106">
    <property type="entry name" value="TRANSCRIPTIONAL REGULATORY PROTEIN"/>
    <property type="match status" value="1"/>
</dbReference>
<evidence type="ECO:0000313" key="3">
    <source>
        <dbReference type="Proteomes" id="UP000237104"/>
    </source>
</evidence>
<organism evidence="2 3">
    <name type="scientific">Cryobacterium zongtaii</name>
    <dbReference type="NCBI Taxonomy" id="1259217"/>
    <lineage>
        <taxon>Bacteria</taxon>
        <taxon>Bacillati</taxon>
        <taxon>Actinomycetota</taxon>
        <taxon>Actinomycetes</taxon>
        <taxon>Micrococcales</taxon>
        <taxon>Microbacteriaceae</taxon>
        <taxon>Cryobacterium</taxon>
    </lineage>
</organism>
<protein>
    <submittedName>
        <fullName evidence="2">MarR family transcriptional regulator</fullName>
    </submittedName>
</protein>
<name>A0A2S3ZPT2_9MICO</name>
<dbReference type="GO" id="GO:0003700">
    <property type="term" value="F:DNA-binding transcription factor activity"/>
    <property type="evidence" value="ECO:0007669"/>
    <property type="project" value="InterPro"/>
</dbReference>
<dbReference type="Gene3D" id="1.10.10.10">
    <property type="entry name" value="Winged helix-like DNA-binding domain superfamily/Winged helix DNA-binding domain"/>
    <property type="match status" value="1"/>
</dbReference>
<proteinExistence type="predicted"/>
<dbReference type="Proteomes" id="UP000237104">
    <property type="component" value="Unassembled WGS sequence"/>
</dbReference>
<gene>
    <name evidence="2" type="ORF">C3B59_01025</name>
</gene>
<dbReference type="Pfam" id="PF01047">
    <property type="entry name" value="MarR"/>
    <property type="match status" value="1"/>
</dbReference>
<evidence type="ECO:0000259" key="1">
    <source>
        <dbReference type="PROSITE" id="PS50995"/>
    </source>
</evidence>
<dbReference type="SMART" id="SM00347">
    <property type="entry name" value="HTH_MARR"/>
    <property type="match status" value="1"/>
</dbReference>
<dbReference type="GO" id="GO:0006950">
    <property type="term" value="P:response to stress"/>
    <property type="evidence" value="ECO:0007669"/>
    <property type="project" value="TreeGrafter"/>
</dbReference>
<dbReference type="AlphaFoldDB" id="A0A2S3ZPT2"/>
<dbReference type="EMBL" id="PPXF01000011">
    <property type="protein sequence ID" value="POH71221.1"/>
    <property type="molecule type" value="Genomic_DNA"/>
</dbReference>
<dbReference type="InterPro" id="IPR000835">
    <property type="entry name" value="HTH_MarR-typ"/>
</dbReference>
<dbReference type="PANTHER" id="PTHR33164">
    <property type="entry name" value="TRANSCRIPTIONAL REGULATOR, MARR FAMILY"/>
    <property type="match status" value="1"/>
</dbReference>
<feature type="domain" description="HTH marR-type" evidence="1">
    <location>
        <begin position="22"/>
        <end position="156"/>
    </location>
</feature>
<reference evidence="2 3" key="1">
    <citation type="submission" date="2018-01" db="EMBL/GenBank/DDBJ databases">
        <title>Cryobacterium sp. nov., from glaciers in China.</title>
        <authorList>
            <person name="Liu Q."/>
            <person name="Xin Y.-H."/>
        </authorList>
    </citation>
    <scope>NUCLEOTIDE SEQUENCE [LARGE SCALE GENOMIC DNA]</scope>
    <source>
        <strain evidence="2 3">TMB1-8</strain>
    </source>
</reference>
<comment type="caution">
    <text evidence="2">The sequence shown here is derived from an EMBL/GenBank/DDBJ whole genome shotgun (WGS) entry which is preliminary data.</text>
</comment>
<dbReference type="SUPFAM" id="SSF46785">
    <property type="entry name" value="Winged helix' DNA-binding domain"/>
    <property type="match status" value="1"/>
</dbReference>
<evidence type="ECO:0000313" key="2">
    <source>
        <dbReference type="EMBL" id="POH71221.1"/>
    </source>
</evidence>